<organism evidence="2 3">
    <name type="scientific">Biomphalaria pfeifferi</name>
    <name type="common">Bloodfluke planorb</name>
    <name type="synonym">Freshwater snail</name>
    <dbReference type="NCBI Taxonomy" id="112525"/>
    <lineage>
        <taxon>Eukaryota</taxon>
        <taxon>Metazoa</taxon>
        <taxon>Spiralia</taxon>
        <taxon>Lophotrochozoa</taxon>
        <taxon>Mollusca</taxon>
        <taxon>Gastropoda</taxon>
        <taxon>Heterobranchia</taxon>
        <taxon>Euthyneura</taxon>
        <taxon>Panpulmonata</taxon>
        <taxon>Hygrophila</taxon>
        <taxon>Lymnaeoidea</taxon>
        <taxon>Planorbidae</taxon>
        <taxon>Biomphalaria</taxon>
    </lineage>
</organism>
<dbReference type="EMBL" id="JASAOG010000019">
    <property type="protein sequence ID" value="KAK0063909.1"/>
    <property type="molecule type" value="Genomic_DNA"/>
</dbReference>
<gene>
    <name evidence="2" type="ORF">Bpfe_006594</name>
</gene>
<evidence type="ECO:0000313" key="2">
    <source>
        <dbReference type="EMBL" id="KAK0063909.1"/>
    </source>
</evidence>
<feature type="compositionally biased region" description="Basic and acidic residues" evidence="1">
    <location>
        <begin position="57"/>
        <end position="68"/>
    </location>
</feature>
<dbReference type="AlphaFoldDB" id="A0AAD8C1X7"/>
<dbReference type="Proteomes" id="UP001233172">
    <property type="component" value="Unassembled WGS sequence"/>
</dbReference>
<feature type="region of interest" description="Disordered" evidence="1">
    <location>
        <begin position="37"/>
        <end position="74"/>
    </location>
</feature>
<feature type="compositionally biased region" description="Polar residues" evidence="1">
    <location>
        <begin position="37"/>
        <end position="48"/>
    </location>
</feature>
<evidence type="ECO:0000256" key="1">
    <source>
        <dbReference type="SAM" id="MobiDB-lite"/>
    </source>
</evidence>
<evidence type="ECO:0000313" key="3">
    <source>
        <dbReference type="Proteomes" id="UP001233172"/>
    </source>
</evidence>
<protein>
    <submittedName>
        <fullName evidence="2">Uncharacterized protein</fullName>
    </submittedName>
</protein>
<keyword evidence="3" id="KW-1185">Reference proteome</keyword>
<sequence>MMFLTSVFINAVVTAHTERQDEKTLLYQQPTMTRTKISTQRTLLTSLRPTRKSKSMRQKELRDRKKNAEIQGLY</sequence>
<proteinExistence type="predicted"/>
<reference evidence="2" key="2">
    <citation type="submission" date="2023-04" db="EMBL/GenBank/DDBJ databases">
        <authorList>
            <person name="Bu L."/>
            <person name="Lu L."/>
            <person name="Laidemitt M.R."/>
            <person name="Zhang S.M."/>
            <person name="Mutuku M."/>
            <person name="Mkoji G."/>
            <person name="Steinauer M."/>
            <person name="Loker E.S."/>
        </authorList>
    </citation>
    <scope>NUCLEOTIDE SEQUENCE</scope>
    <source>
        <strain evidence="2">KasaAsao</strain>
        <tissue evidence="2">Whole Snail</tissue>
    </source>
</reference>
<accession>A0AAD8C1X7</accession>
<name>A0AAD8C1X7_BIOPF</name>
<reference evidence="2" key="1">
    <citation type="journal article" date="2023" name="PLoS Negl. Trop. Dis.">
        <title>A genome sequence for Biomphalaria pfeifferi, the major vector snail for the human-infecting parasite Schistosoma mansoni.</title>
        <authorList>
            <person name="Bu L."/>
            <person name="Lu L."/>
            <person name="Laidemitt M.R."/>
            <person name="Zhang S.M."/>
            <person name="Mutuku M."/>
            <person name="Mkoji G."/>
            <person name="Steinauer M."/>
            <person name="Loker E.S."/>
        </authorList>
    </citation>
    <scope>NUCLEOTIDE SEQUENCE</scope>
    <source>
        <strain evidence="2">KasaAsao</strain>
    </source>
</reference>
<comment type="caution">
    <text evidence="2">The sequence shown here is derived from an EMBL/GenBank/DDBJ whole genome shotgun (WGS) entry which is preliminary data.</text>
</comment>